<evidence type="ECO:0000256" key="12">
    <source>
        <dbReference type="HAMAP-Rule" id="MF_00418"/>
    </source>
</evidence>
<accession>A0A1I4KKU7</accession>
<dbReference type="PANTHER" id="PTHR12128:SF66">
    <property type="entry name" value="4-HYDROXY-2-OXOGLUTARATE ALDOLASE, MITOCHONDRIAL"/>
    <property type="match status" value="1"/>
</dbReference>
<dbReference type="RefSeq" id="WP_090926176.1">
    <property type="nucleotide sequence ID" value="NZ_FOTY01000005.1"/>
</dbReference>
<gene>
    <name evidence="12" type="primary">dapA</name>
    <name evidence="16" type="ORF">SAMN04488054_10568</name>
</gene>
<dbReference type="InterPro" id="IPR013785">
    <property type="entry name" value="Aldolase_TIM"/>
</dbReference>
<name>A0A1I4KKU7_9BACI</name>
<feature type="active site" description="Schiff-base intermediate with substrate" evidence="12 14">
    <location>
        <position position="161"/>
    </location>
</feature>
<comment type="subcellular location">
    <subcellularLocation>
        <location evidence="12">Cytoplasm</location>
    </subcellularLocation>
</comment>
<organism evidence="16 17">
    <name type="scientific">Salibacterium qingdaonense</name>
    <dbReference type="NCBI Taxonomy" id="266892"/>
    <lineage>
        <taxon>Bacteria</taxon>
        <taxon>Bacillati</taxon>
        <taxon>Bacillota</taxon>
        <taxon>Bacilli</taxon>
        <taxon>Bacillales</taxon>
        <taxon>Bacillaceae</taxon>
    </lineage>
</organism>
<dbReference type="SMART" id="SM01130">
    <property type="entry name" value="DHDPS"/>
    <property type="match status" value="1"/>
</dbReference>
<comment type="similarity">
    <text evidence="3 12 13">Belongs to the DapA family.</text>
</comment>
<dbReference type="SUPFAM" id="SSF51569">
    <property type="entry name" value="Aldolase"/>
    <property type="match status" value="1"/>
</dbReference>
<keyword evidence="5 12" id="KW-0963">Cytoplasm</keyword>
<keyword evidence="9 12" id="KW-0456">Lyase</keyword>
<evidence type="ECO:0000256" key="8">
    <source>
        <dbReference type="ARBA" id="ARBA00023154"/>
    </source>
</evidence>
<dbReference type="GO" id="GO:0008840">
    <property type="term" value="F:4-hydroxy-tetrahydrodipicolinate synthase activity"/>
    <property type="evidence" value="ECO:0007669"/>
    <property type="project" value="UniProtKB-UniRule"/>
</dbReference>
<dbReference type="GO" id="GO:0005737">
    <property type="term" value="C:cytoplasm"/>
    <property type="evidence" value="ECO:0007669"/>
    <property type="project" value="UniProtKB-SubCell"/>
</dbReference>
<comment type="subunit">
    <text evidence="12">Homotetramer; dimer of dimers.</text>
</comment>
<evidence type="ECO:0000256" key="4">
    <source>
        <dbReference type="ARBA" id="ARBA00012086"/>
    </source>
</evidence>
<keyword evidence="17" id="KW-1185">Reference proteome</keyword>
<keyword evidence="8 12" id="KW-0457">Lysine biosynthesis</keyword>
<dbReference type="HAMAP" id="MF_00418">
    <property type="entry name" value="DapA"/>
    <property type="match status" value="1"/>
</dbReference>
<feature type="binding site" evidence="12 15">
    <location>
        <position position="203"/>
    </location>
    <ligand>
        <name>pyruvate</name>
        <dbReference type="ChEBI" id="CHEBI:15361"/>
    </ligand>
</feature>
<dbReference type="Gene3D" id="3.20.20.70">
    <property type="entry name" value="Aldolase class I"/>
    <property type="match status" value="1"/>
</dbReference>
<dbReference type="UniPathway" id="UPA00034">
    <property type="reaction ID" value="UER00017"/>
</dbReference>
<keyword evidence="6 12" id="KW-0028">Amino-acid biosynthesis</keyword>
<comment type="caution">
    <text evidence="12">Was originally thought to be a dihydrodipicolinate synthase (DHDPS), catalyzing the condensation of (S)-aspartate-beta-semialdehyde [(S)-ASA] and pyruvate to dihydrodipicolinate (DHDP). However, it was shown in E.coli that the product of the enzymatic reaction is not dihydrodipicolinate but in fact (4S)-4-hydroxy-2,3,4,5-tetrahydro-(2S)-dipicolinic acid (HTPA), and that the consecutive dehydration reaction leading to DHDP is not spontaneous but catalyzed by DapB.</text>
</comment>
<sequence>MLKGIVPAMLTPMTADHQINEPAARQLVQYLLDSGVDGIFALGTNGEFHTLTKEEKLRFASIVKDEIDGRVPLAVGTGGNSTQEVIELSREMENIGVDALSVITPYFDPVSQNELITHFTAVAEAVTLPVLLYNMPGKTGVSIHPDTVKELSKVGNITGIKDSSGNFDNIVRFIEETNDDFTVLSGTDSLILWTLIAGGDGAVAATANVFPETAVSIYRKWKENDWKQAQYFQEQLRPIRQASQAATVPAVYKKAVELKGILAGPPRPPVHEVSKELENKIQTIIDG</sequence>
<dbReference type="STRING" id="266892.SAMN04488054_10568"/>
<evidence type="ECO:0000256" key="1">
    <source>
        <dbReference type="ARBA" id="ARBA00003294"/>
    </source>
</evidence>
<evidence type="ECO:0000256" key="13">
    <source>
        <dbReference type="PIRNR" id="PIRNR001365"/>
    </source>
</evidence>
<evidence type="ECO:0000256" key="9">
    <source>
        <dbReference type="ARBA" id="ARBA00023239"/>
    </source>
</evidence>
<dbReference type="Pfam" id="PF00701">
    <property type="entry name" value="DHDPS"/>
    <property type="match status" value="1"/>
</dbReference>
<dbReference type="EC" id="4.3.3.7" evidence="4 12"/>
<dbReference type="InterPro" id="IPR020625">
    <property type="entry name" value="Schiff_base-form_aldolases_AS"/>
</dbReference>
<evidence type="ECO:0000256" key="6">
    <source>
        <dbReference type="ARBA" id="ARBA00022605"/>
    </source>
</evidence>
<dbReference type="Proteomes" id="UP000199668">
    <property type="component" value="Unassembled WGS sequence"/>
</dbReference>
<feature type="active site" description="Proton donor/acceptor" evidence="12 14">
    <location>
        <position position="133"/>
    </location>
</feature>
<comment type="function">
    <text evidence="1 12">Catalyzes the condensation of (S)-aspartate-beta-semialdehyde [(S)-ASA] and pyruvate to 4-hydroxy-tetrahydrodipicolinate (HTPA).</text>
</comment>
<evidence type="ECO:0000256" key="11">
    <source>
        <dbReference type="ARBA" id="ARBA00047836"/>
    </source>
</evidence>
<dbReference type="OrthoDB" id="9771791at2"/>
<evidence type="ECO:0000256" key="10">
    <source>
        <dbReference type="ARBA" id="ARBA00023270"/>
    </source>
</evidence>
<dbReference type="InterPro" id="IPR002220">
    <property type="entry name" value="DapA-like"/>
</dbReference>
<comment type="pathway">
    <text evidence="2 12">Amino-acid biosynthesis; L-lysine biosynthesis via DAP pathway; (S)-tetrahydrodipicolinate from L-aspartate: step 3/4.</text>
</comment>
<evidence type="ECO:0000313" key="17">
    <source>
        <dbReference type="Proteomes" id="UP000199668"/>
    </source>
</evidence>
<comment type="catalytic activity">
    <reaction evidence="11 12">
        <text>L-aspartate 4-semialdehyde + pyruvate = (2S,4S)-4-hydroxy-2,3,4,5-tetrahydrodipicolinate + H2O + H(+)</text>
        <dbReference type="Rhea" id="RHEA:34171"/>
        <dbReference type="ChEBI" id="CHEBI:15361"/>
        <dbReference type="ChEBI" id="CHEBI:15377"/>
        <dbReference type="ChEBI" id="CHEBI:15378"/>
        <dbReference type="ChEBI" id="CHEBI:67139"/>
        <dbReference type="ChEBI" id="CHEBI:537519"/>
        <dbReference type="EC" id="4.3.3.7"/>
    </reaction>
</comment>
<dbReference type="PROSITE" id="PS00666">
    <property type="entry name" value="DHDPS_2"/>
    <property type="match status" value="1"/>
</dbReference>
<dbReference type="PIRSF" id="PIRSF001365">
    <property type="entry name" value="DHDPS"/>
    <property type="match status" value="1"/>
</dbReference>
<reference evidence="16 17" key="1">
    <citation type="submission" date="2016-10" db="EMBL/GenBank/DDBJ databases">
        <authorList>
            <person name="de Groot N.N."/>
        </authorList>
    </citation>
    <scope>NUCLEOTIDE SEQUENCE [LARGE SCALE GENOMIC DNA]</scope>
    <source>
        <strain evidence="16 17">CGMCC 1.6134</strain>
    </source>
</reference>
<evidence type="ECO:0000256" key="3">
    <source>
        <dbReference type="ARBA" id="ARBA00007592"/>
    </source>
</evidence>
<dbReference type="InterPro" id="IPR005263">
    <property type="entry name" value="DapA"/>
</dbReference>
<dbReference type="NCBIfam" id="TIGR00674">
    <property type="entry name" value="dapA"/>
    <property type="match status" value="1"/>
</dbReference>
<dbReference type="GO" id="GO:0009089">
    <property type="term" value="P:lysine biosynthetic process via diaminopimelate"/>
    <property type="evidence" value="ECO:0007669"/>
    <property type="project" value="UniProtKB-UniRule"/>
</dbReference>
<evidence type="ECO:0000256" key="2">
    <source>
        <dbReference type="ARBA" id="ARBA00005120"/>
    </source>
</evidence>
<feature type="site" description="Part of a proton relay during catalysis" evidence="12">
    <location>
        <position position="44"/>
    </location>
</feature>
<dbReference type="GO" id="GO:0019877">
    <property type="term" value="P:diaminopimelate biosynthetic process"/>
    <property type="evidence" value="ECO:0007669"/>
    <property type="project" value="UniProtKB-UniRule"/>
</dbReference>
<evidence type="ECO:0000256" key="5">
    <source>
        <dbReference type="ARBA" id="ARBA00022490"/>
    </source>
</evidence>
<dbReference type="AlphaFoldDB" id="A0A1I4KKU7"/>
<keyword evidence="10 12" id="KW-0704">Schiff base</keyword>
<keyword evidence="7 12" id="KW-0220">Diaminopimelate biosynthesis</keyword>
<dbReference type="EMBL" id="FOTY01000005">
    <property type="protein sequence ID" value="SFL79193.1"/>
    <property type="molecule type" value="Genomic_DNA"/>
</dbReference>
<evidence type="ECO:0000256" key="14">
    <source>
        <dbReference type="PIRSR" id="PIRSR001365-1"/>
    </source>
</evidence>
<evidence type="ECO:0000313" key="16">
    <source>
        <dbReference type="EMBL" id="SFL79193.1"/>
    </source>
</evidence>
<dbReference type="PANTHER" id="PTHR12128">
    <property type="entry name" value="DIHYDRODIPICOLINATE SYNTHASE"/>
    <property type="match status" value="1"/>
</dbReference>
<dbReference type="PRINTS" id="PR00146">
    <property type="entry name" value="DHPICSNTHASE"/>
</dbReference>
<evidence type="ECO:0000256" key="15">
    <source>
        <dbReference type="PIRSR" id="PIRSR001365-2"/>
    </source>
</evidence>
<proteinExistence type="inferred from homology"/>
<comment type="caution">
    <text evidence="12">Lacks conserved residue(s) required for the propagation of feature annotation.</text>
</comment>
<protein>
    <recommendedName>
        <fullName evidence="4 12">4-hydroxy-tetrahydrodipicolinate synthase</fullName>
        <shortName evidence="12">HTPA synthase</shortName>
        <ecNumber evidence="4 12">4.3.3.7</ecNumber>
    </recommendedName>
</protein>
<evidence type="ECO:0000256" key="7">
    <source>
        <dbReference type="ARBA" id="ARBA00022915"/>
    </source>
</evidence>
<dbReference type="CDD" id="cd00408">
    <property type="entry name" value="DHDPS-like"/>
    <property type="match status" value="1"/>
</dbReference>